<dbReference type="EMBL" id="BK016197">
    <property type="protein sequence ID" value="DAG01738.1"/>
    <property type="molecule type" value="Genomic_DNA"/>
</dbReference>
<accession>A0A8S5V4Q8</accession>
<protein>
    <submittedName>
        <fullName evidence="1">Uncharacterized protein</fullName>
    </submittedName>
</protein>
<reference evidence="1" key="1">
    <citation type="journal article" date="2021" name="Proc. Natl. Acad. Sci. U.S.A.">
        <title>A Catalog of Tens of Thousands of Viruses from Human Metagenomes Reveals Hidden Associations with Chronic Diseases.</title>
        <authorList>
            <person name="Tisza M.J."/>
            <person name="Buck C.B."/>
        </authorList>
    </citation>
    <scope>NUCLEOTIDE SEQUENCE</scope>
    <source>
        <strain evidence="1">CtSMg55</strain>
    </source>
</reference>
<organism evidence="1">
    <name type="scientific">Siphoviridae sp. ctSMg55</name>
    <dbReference type="NCBI Taxonomy" id="2825509"/>
    <lineage>
        <taxon>Viruses</taxon>
        <taxon>Duplodnaviria</taxon>
        <taxon>Heunggongvirae</taxon>
        <taxon>Uroviricota</taxon>
        <taxon>Caudoviricetes</taxon>
    </lineage>
</organism>
<sequence>MRYPCTSCLHAPGCGQAKGCVYWQRWFLVEWDQLCNDARQIKAESFATQNRTNEYIDYRQYAHSNIFTMAWR</sequence>
<evidence type="ECO:0000313" key="1">
    <source>
        <dbReference type="EMBL" id="DAG01738.1"/>
    </source>
</evidence>
<name>A0A8S5V4Q8_9CAUD</name>
<proteinExistence type="predicted"/>